<feature type="non-terminal residue" evidence="1">
    <location>
        <position position="84"/>
    </location>
</feature>
<dbReference type="AlphaFoldDB" id="A0A0F8WYI6"/>
<sequence length="84" mass="9489">MGFLSIKGTSCYLTVDSAAKPIRPLLREATSLWVWKIPSCNGVGPDGKPTTIRKFKMVAADFSQWPKMNPDPLWDKLDVMDQYK</sequence>
<name>A0A0F8WYI6_9ZZZZ</name>
<organism evidence="1">
    <name type="scientific">marine sediment metagenome</name>
    <dbReference type="NCBI Taxonomy" id="412755"/>
    <lineage>
        <taxon>unclassified sequences</taxon>
        <taxon>metagenomes</taxon>
        <taxon>ecological metagenomes</taxon>
    </lineage>
</organism>
<dbReference type="EMBL" id="LAZR01066469">
    <property type="protein sequence ID" value="KKK53505.1"/>
    <property type="molecule type" value="Genomic_DNA"/>
</dbReference>
<reference evidence="1" key="1">
    <citation type="journal article" date="2015" name="Nature">
        <title>Complex archaea that bridge the gap between prokaryotes and eukaryotes.</title>
        <authorList>
            <person name="Spang A."/>
            <person name="Saw J.H."/>
            <person name="Jorgensen S.L."/>
            <person name="Zaremba-Niedzwiedzka K."/>
            <person name="Martijn J."/>
            <person name="Lind A.E."/>
            <person name="van Eijk R."/>
            <person name="Schleper C."/>
            <person name="Guy L."/>
            <person name="Ettema T.J."/>
        </authorList>
    </citation>
    <scope>NUCLEOTIDE SEQUENCE</scope>
</reference>
<comment type="caution">
    <text evidence="1">The sequence shown here is derived from an EMBL/GenBank/DDBJ whole genome shotgun (WGS) entry which is preliminary data.</text>
</comment>
<proteinExistence type="predicted"/>
<protein>
    <submittedName>
        <fullName evidence="1">Uncharacterized protein</fullName>
    </submittedName>
</protein>
<evidence type="ECO:0000313" key="1">
    <source>
        <dbReference type="EMBL" id="KKK53505.1"/>
    </source>
</evidence>
<gene>
    <name evidence="1" type="ORF">LCGC14_3094140</name>
</gene>
<accession>A0A0F8WYI6</accession>